<evidence type="ECO:0000313" key="15">
    <source>
        <dbReference type="Proteomes" id="UP000515163"/>
    </source>
</evidence>
<comment type="subunit">
    <text evidence="4 12">Hexamer formed by 3 homodimers.</text>
</comment>
<evidence type="ECO:0000256" key="10">
    <source>
        <dbReference type="ARBA" id="ARBA00033102"/>
    </source>
</evidence>
<evidence type="ECO:0000256" key="11">
    <source>
        <dbReference type="ARBA" id="ARBA00047445"/>
    </source>
</evidence>
<dbReference type="SUPFAM" id="SSF51690">
    <property type="entry name" value="Nicotinate/Quinolinate PRTase C-terminal domain-like"/>
    <property type="match status" value="1"/>
</dbReference>
<evidence type="ECO:0000256" key="2">
    <source>
        <dbReference type="ARBA" id="ARBA00004893"/>
    </source>
</evidence>
<proteinExistence type="inferred from homology"/>
<comment type="pathway">
    <text evidence="2 12">Cofactor biosynthesis; NAD(+) biosynthesis; nicotinate D-ribonucleotide from quinolinate: step 1/1.</text>
</comment>
<dbReference type="UniPathway" id="UPA00253">
    <property type="reaction ID" value="UER00331"/>
</dbReference>
<dbReference type="Pfam" id="PF01729">
    <property type="entry name" value="QRPTase_C"/>
    <property type="match status" value="1"/>
</dbReference>
<dbReference type="InterPro" id="IPR022412">
    <property type="entry name" value="Quinolinate_PRibosylTrfase_N"/>
</dbReference>
<accession>A0A6P8I4Z8</accession>
<dbReference type="CDD" id="cd01572">
    <property type="entry name" value="QPRTase"/>
    <property type="match status" value="1"/>
</dbReference>
<evidence type="ECO:0000256" key="6">
    <source>
        <dbReference type="ARBA" id="ARBA00020990"/>
    </source>
</evidence>
<evidence type="ECO:0000256" key="1">
    <source>
        <dbReference type="ARBA" id="ARBA00003237"/>
    </source>
</evidence>
<keyword evidence="8 12" id="KW-0328">Glycosyltransferase</keyword>
<evidence type="ECO:0000256" key="9">
    <source>
        <dbReference type="ARBA" id="ARBA00022679"/>
    </source>
</evidence>
<dbReference type="KEGG" id="aten:116299127"/>
<dbReference type="GO" id="GO:0009435">
    <property type="term" value="P:NAD+ biosynthetic process"/>
    <property type="evidence" value="ECO:0007669"/>
    <property type="project" value="UniProtKB-UniPathway"/>
</dbReference>
<organism evidence="15 16">
    <name type="scientific">Actinia tenebrosa</name>
    <name type="common">Australian red waratah sea anemone</name>
    <dbReference type="NCBI Taxonomy" id="6105"/>
    <lineage>
        <taxon>Eukaryota</taxon>
        <taxon>Metazoa</taxon>
        <taxon>Cnidaria</taxon>
        <taxon>Anthozoa</taxon>
        <taxon>Hexacorallia</taxon>
        <taxon>Actiniaria</taxon>
        <taxon>Actiniidae</taxon>
        <taxon>Actinia</taxon>
    </lineage>
</organism>
<evidence type="ECO:0000256" key="8">
    <source>
        <dbReference type="ARBA" id="ARBA00022676"/>
    </source>
</evidence>
<evidence type="ECO:0000256" key="4">
    <source>
        <dbReference type="ARBA" id="ARBA00011218"/>
    </source>
</evidence>
<evidence type="ECO:0000256" key="12">
    <source>
        <dbReference type="PIRNR" id="PIRNR006250"/>
    </source>
</evidence>
<dbReference type="InterPro" id="IPR036068">
    <property type="entry name" value="Nicotinate_pribotase-like_C"/>
</dbReference>
<gene>
    <name evidence="16" type="primary">LOC116299127</name>
</gene>
<evidence type="ECO:0000259" key="13">
    <source>
        <dbReference type="Pfam" id="PF01729"/>
    </source>
</evidence>
<dbReference type="InterPro" id="IPR027277">
    <property type="entry name" value="NadC/ModD"/>
</dbReference>
<keyword evidence="7 12" id="KW-0662">Pyridine nucleotide biosynthesis</keyword>
<dbReference type="RefSeq" id="XP_031563624.1">
    <property type="nucleotide sequence ID" value="XM_031707764.1"/>
</dbReference>
<dbReference type="FunCoup" id="A0A6P8I4Z8">
    <property type="interactions" value="252"/>
</dbReference>
<dbReference type="GO" id="GO:0004514">
    <property type="term" value="F:nicotinate-nucleotide diphosphorylase (carboxylating) activity"/>
    <property type="evidence" value="ECO:0007669"/>
    <property type="project" value="UniProtKB-EC"/>
</dbReference>
<dbReference type="PANTHER" id="PTHR32179:SF3">
    <property type="entry name" value="NICOTINATE-NUCLEOTIDE PYROPHOSPHORYLASE [CARBOXYLATING]"/>
    <property type="match status" value="1"/>
</dbReference>
<dbReference type="PANTHER" id="PTHR32179">
    <property type="entry name" value="NICOTINATE-NUCLEOTIDE PYROPHOSPHORYLASE [CARBOXYLATING]"/>
    <property type="match status" value="1"/>
</dbReference>
<evidence type="ECO:0000259" key="14">
    <source>
        <dbReference type="Pfam" id="PF02749"/>
    </source>
</evidence>
<feature type="domain" description="Quinolinate phosphoribosyl transferase N-terminal" evidence="14">
    <location>
        <begin position="47"/>
        <end position="120"/>
    </location>
</feature>
<dbReference type="InterPro" id="IPR013785">
    <property type="entry name" value="Aldolase_TIM"/>
</dbReference>
<dbReference type="Proteomes" id="UP000515163">
    <property type="component" value="Unplaced"/>
</dbReference>
<comment type="function">
    <text evidence="1 12">Involved in the catabolism of quinolinic acid (QA).</text>
</comment>
<dbReference type="InterPro" id="IPR037128">
    <property type="entry name" value="Quinolinate_PRibosylTase_N_sf"/>
</dbReference>
<evidence type="ECO:0000256" key="7">
    <source>
        <dbReference type="ARBA" id="ARBA00022642"/>
    </source>
</evidence>
<dbReference type="EC" id="2.4.2.19" evidence="5 12"/>
<sequence length="309" mass="33391">MEKTNHHNDNSPNFSTLLNNSAVREHVQHWLREDTPSFDYGGYVVGEAQETAVLLCKSKGLLAGVPFFNAVFEEVGCSVEWKYPEGVVVEPISVTAVVKGNVNKILLGERLALNCLTRASGIATKAKKLVGFKKAAKWTGEIAGTRKTTPGFRIVEKYALVVGGASMHRYDLSSMIMLKDNHIWTAGNIAQAVSNARTVGGFSLKIEVECRSVEEGRSAASAGADIVMLDNFTPDALHQSAAILKGEFPNLLIEASGGITEDNISDYFNPNVDVISLGSLTQGYKPVNFSLKILKDGHNPHNPPVTVAH</sequence>
<keyword evidence="9 12" id="KW-0808">Transferase</keyword>
<dbReference type="InterPro" id="IPR004393">
    <property type="entry name" value="NadC"/>
</dbReference>
<dbReference type="GeneID" id="116299127"/>
<dbReference type="AlphaFoldDB" id="A0A6P8I4Z8"/>
<keyword evidence="15" id="KW-1185">Reference proteome</keyword>
<reference evidence="16" key="1">
    <citation type="submission" date="2025-08" db="UniProtKB">
        <authorList>
            <consortium name="RefSeq"/>
        </authorList>
    </citation>
    <scope>IDENTIFICATION</scope>
    <source>
        <tissue evidence="16">Tentacle</tissue>
    </source>
</reference>
<dbReference type="OrthoDB" id="10067394at2759"/>
<evidence type="ECO:0000256" key="3">
    <source>
        <dbReference type="ARBA" id="ARBA00009400"/>
    </source>
</evidence>
<dbReference type="Gene3D" id="3.20.20.70">
    <property type="entry name" value="Aldolase class I"/>
    <property type="match status" value="1"/>
</dbReference>
<evidence type="ECO:0000256" key="5">
    <source>
        <dbReference type="ARBA" id="ARBA00011944"/>
    </source>
</evidence>
<comment type="catalytic activity">
    <reaction evidence="11 12">
        <text>nicotinate beta-D-ribonucleotide + CO2 + diphosphate = quinolinate + 5-phospho-alpha-D-ribose 1-diphosphate + 2 H(+)</text>
        <dbReference type="Rhea" id="RHEA:12733"/>
        <dbReference type="ChEBI" id="CHEBI:15378"/>
        <dbReference type="ChEBI" id="CHEBI:16526"/>
        <dbReference type="ChEBI" id="CHEBI:29959"/>
        <dbReference type="ChEBI" id="CHEBI:33019"/>
        <dbReference type="ChEBI" id="CHEBI:57502"/>
        <dbReference type="ChEBI" id="CHEBI:58017"/>
        <dbReference type="EC" id="2.4.2.19"/>
    </reaction>
</comment>
<dbReference type="GO" id="GO:0005737">
    <property type="term" value="C:cytoplasm"/>
    <property type="evidence" value="ECO:0007669"/>
    <property type="project" value="TreeGrafter"/>
</dbReference>
<name>A0A6P8I4Z8_ACTTE</name>
<evidence type="ECO:0000313" key="16">
    <source>
        <dbReference type="RefSeq" id="XP_031563624.1"/>
    </source>
</evidence>
<dbReference type="Pfam" id="PF02749">
    <property type="entry name" value="QRPTase_N"/>
    <property type="match status" value="1"/>
</dbReference>
<dbReference type="InterPro" id="IPR002638">
    <property type="entry name" value="Quinolinate_PRibosylTrfase_C"/>
</dbReference>
<dbReference type="PIRSF" id="PIRSF006250">
    <property type="entry name" value="NadC_ModD"/>
    <property type="match status" value="1"/>
</dbReference>
<dbReference type="FunFam" id="3.20.20.70:FF:000090">
    <property type="entry name" value="Nicotinate-nucleotide pyrophosphorylase [carboxylating]"/>
    <property type="match status" value="1"/>
</dbReference>
<feature type="domain" description="Quinolinate phosphoribosyl transferase C-terminal" evidence="13">
    <location>
        <begin position="122"/>
        <end position="292"/>
    </location>
</feature>
<dbReference type="NCBIfam" id="TIGR00078">
    <property type="entry name" value="nadC"/>
    <property type="match status" value="1"/>
</dbReference>
<dbReference type="Gene3D" id="3.90.1170.20">
    <property type="entry name" value="Quinolinate phosphoribosyl transferase, N-terminal domain"/>
    <property type="match status" value="1"/>
</dbReference>
<dbReference type="SUPFAM" id="SSF54675">
    <property type="entry name" value="Nicotinate/Quinolinate PRTase N-terminal domain-like"/>
    <property type="match status" value="1"/>
</dbReference>
<protein>
    <recommendedName>
        <fullName evidence="6 12">Nicotinate-nucleotide pyrophosphorylase [carboxylating]</fullName>
        <ecNumber evidence="5 12">2.4.2.19</ecNumber>
    </recommendedName>
    <alternativeName>
        <fullName evidence="10 12">Quinolinate phosphoribosyltransferase [decarboxylating]</fullName>
    </alternativeName>
</protein>
<comment type="similarity">
    <text evidence="3 12">Belongs to the NadC/ModD family.</text>
</comment>
<dbReference type="InParanoid" id="A0A6P8I4Z8"/>
<dbReference type="GO" id="GO:0034213">
    <property type="term" value="P:quinolinate catabolic process"/>
    <property type="evidence" value="ECO:0007669"/>
    <property type="project" value="TreeGrafter"/>
</dbReference>